<comment type="catalytic activity">
    <reaction evidence="7">
        <text>L-threonyl-[protein] + ATP = O-phospho-L-threonyl-[protein] + ADP + H(+)</text>
        <dbReference type="Rhea" id="RHEA:46608"/>
        <dbReference type="Rhea" id="RHEA-COMP:11060"/>
        <dbReference type="Rhea" id="RHEA-COMP:11605"/>
        <dbReference type="ChEBI" id="CHEBI:15378"/>
        <dbReference type="ChEBI" id="CHEBI:30013"/>
        <dbReference type="ChEBI" id="CHEBI:30616"/>
        <dbReference type="ChEBI" id="CHEBI:61977"/>
        <dbReference type="ChEBI" id="CHEBI:456216"/>
        <dbReference type="EC" id="2.7.11.1"/>
    </reaction>
</comment>
<evidence type="ECO:0000256" key="3">
    <source>
        <dbReference type="ARBA" id="ARBA00022679"/>
    </source>
</evidence>
<keyword evidence="3" id="KW-0808">Transferase</keyword>
<dbReference type="InterPro" id="IPR017441">
    <property type="entry name" value="Protein_kinase_ATP_BS"/>
</dbReference>
<name>A0ABR3J1C3_9AGAR</name>
<dbReference type="PANTHER" id="PTHR43895:SF32">
    <property type="entry name" value="SERINE_THREONINE-PROTEIN KINASE CHK1"/>
    <property type="match status" value="1"/>
</dbReference>
<evidence type="ECO:0000256" key="10">
    <source>
        <dbReference type="SAM" id="MobiDB-lite"/>
    </source>
</evidence>
<gene>
    <name evidence="12" type="ORF">HGRIS_009500</name>
</gene>
<evidence type="ECO:0000256" key="9">
    <source>
        <dbReference type="PROSITE-ProRule" id="PRU10141"/>
    </source>
</evidence>
<keyword evidence="13" id="KW-1185">Reference proteome</keyword>
<dbReference type="EC" id="2.7.11.1" evidence="1"/>
<feature type="domain" description="Protein kinase" evidence="11">
    <location>
        <begin position="81"/>
        <end position="350"/>
    </location>
</feature>
<dbReference type="SMART" id="SM00220">
    <property type="entry name" value="S_TKc"/>
    <property type="match status" value="1"/>
</dbReference>
<evidence type="ECO:0000259" key="11">
    <source>
        <dbReference type="PROSITE" id="PS50011"/>
    </source>
</evidence>
<comment type="catalytic activity">
    <reaction evidence="8">
        <text>L-seryl-[protein] + ATP = O-phospho-L-seryl-[protein] + ADP + H(+)</text>
        <dbReference type="Rhea" id="RHEA:17989"/>
        <dbReference type="Rhea" id="RHEA-COMP:9863"/>
        <dbReference type="Rhea" id="RHEA-COMP:11604"/>
        <dbReference type="ChEBI" id="CHEBI:15378"/>
        <dbReference type="ChEBI" id="CHEBI:29999"/>
        <dbReference type="ChEBI" id="CHEBI:30616"/>
        <dbReference type="ChEBI" id="CHEBI:83421"/>
        <dbReference type="ChEBI" id="CHEBI:456216"/>
        <dbReference type="EC" id="2.7.11.1"/>
    </reaction>
</comment>
<feature type="region of interest" description="Disordered" evidence="10">
    <location>
        <begin position="441"/>
        <end position="472"/>
    </location>
</feature>
<dbReference type="Proteomes" id="UP001556367">
    <property type="component" value="Unassembled WGS sequence"/>
</dbReference>
<sequence length="534" mass="59290">MASTYPHIRSDASHPSEYKVPANPQTSLFFNHHLHRLLISFSFSQHIFLPFSLSLPFEMPPAAVTETMPNLSNTFIDGGRYELLDVLGSGAYGKVYRARDTASPKHKPVFYAIKCLARPKPGSRQDDFQRREFKLHKMVAEHPNIVTFHRTITTDAHTFVVLDLCTGGDLFTAITENRVYSGKDDLIKIAFLQLIDAVELCHQQGVFHRDIKPENILCSQDGSYLLLADFGLSTMNRISRDFGCGSSYYMSPECIGKEVSVEMYSTRHSDVWSLGVILVNMITGRNPWRYASSKDECFQAYMRDDDFLRQVLPISDGANEIIKGIFDINPLRRITLAELRDAIMGVDTFFMSQYELAHAPSCVRDAAKGYGMRVPPAALDDRIAKFEERRVERAEVPNGAGSDEAYIYSGPEYDAVNPPNAPADPIVDHIQALIDVLDVSTTQQCSTSEPASSRSGGASEGPITPDTPAVDPEVRISDDMELAAAEADVAAADISLPRKQPDRTTETAGHPKHSHIFQRAVQRFKGISSGSFAF</sequence>
<evidence type="ECO:0000256" key="2">
    <source>
        <dbReference type="ARBA" id="ARBA00022527"/>
    </source>
</evidence>
<dbReference type="PROSITE" id="PS50011">
    <property type="entry name" value="PROTEIN_KINASE_DOM"/>
    <property type="match status" value="1"/>
</dbReference>
<dbReference type="InterPro" id="IPR008271">
    <property type="entry name" value="Ser/Thr_kinase_AS"/>
</dbReference>
<dbReference type="InterPro" id="IPR011009">
    <property type="entry name" value="Kinase-like_dom_sf"/>
</dbReference>
<protein>
    <recommendedName>
        <fullName evidence="1">non-specific serine/threonine protein kinase</fullName>
        <ecNumber evidence="1">2.7.11.1</ecNumber>
    </recommendedName>
</protein>
<keyword evidence="4 9" id="KW-0547">Nucleotide-binding</keyword>
<reference evidence="13" key="1">
    <citation type="submission" date="2024-06" db="EMBL/GenBank/DDBJ databases">
        <title>Multi-omics analyses provide insights into the biosynthesis of the anticancer antibiotic pleurotin in Hohenbuehelia grisea.</title>
        <authorList>
            <person name="Weaver J.A."/>
            <person name="Alberti F."/>
        </authorList>
    </citation>
    <scope>NUCLEOTIDE SEQUENCE [LARGE SCALE GENOMIC DNA]</scope>
    <source>
        <strain evidence="13">T-177</strain>
    </source>
</reference>
<evidence type="ECO:0000256" key="5">
    <source>
        <dbReference type="ARBA" id="ARBA00022777"/>
    </source>
</evidence>
<evidence type="ECO:0000313" key="13">
    <source>
        <dbReference type="Proteomes" id="UP001556367"/>
    </source>
</evidence>
<feature type="compositionally biased region" description="Polar residues" evidence="10">
    <location>
        <begin position="441"/>
        <end position="456"/>
    </location>
</feature>
<evidence type="ECO:0000256" key="1">
    <source>
        <dbReference type="ARBA" id="ARBA00012513"/>
    </source>
</evidence>
<dbReference type="PROSITE" id="PS00108">
    <property type="entry name" value="PROTEIN_KINASE_ST"/>
    <property type="match status" value="1"/>
</dbReference>
<evidence type="ECO:0000313" key="12">
    <source>
        <dbReference type="EMBL" id="KAL0949445.1"/>
    </source>
</evidence>
<comment type="caution">
    <text evidence="12">The sequence shown here is derived from an EMBL/GenBank/DDBJ whole genome shotgun (WGS) entry which is preliminary data.</text>
</comment>
<keyword evidence="6 9" id="KW-0067">ATP-binding</keyword>
<feature type="region of interest" description="Disordered" evidence="10">
    <location>
        <begin position="491"/>
        <end position="516"/>
    </location>
</feature>
<dbReference type="Gene3D" id="1.10.510.10">
    <property type="entry name" value="Transferase(Phosphotransferase) domain 1"/>
    <property type="match status" value="1"/>
</dbReference>
<keyword evidence="5" id="KW-0418">Kinase</keyword>
<evidence type="ECO:0000256" key="7">
    <source>
        <dbReference type="ARBA" id="ARBA00047899"/>
    </source>
</evidence>
<dbReference type="InterPro" id="IPR000719">
    <property type="entry name" value="Prot_kinase_dom"/>
</dbReference>
<evidence type="ECO:0000256" key="4">
    <source>
        <dbReference type="ARBA" id="ARBA00022741"/>
    </source>
</evidence>
<keyword evidence="2" id="KW-0723">Serine/threonine-protein kinase</keyword>
<evidence type="ECO:0000256" key="8">
    <source>
        <dbReference type="ARBA" id="ARBA00048679"/>
    </source>
</evidence>
<dbReference type="SUPFAM" id="SSF56112">
    <property type="entry name" value="Protein kinase-like (PK-like)"/>
    <property type="match status" value="1"/>
</dbReference>
<dbReference type="PROSITE" id="PS00107">
    <property type="entry name" value="PROTEIN_KINASE_ATP"/>
    <property type="match status" value="1"/>
</dbReference>
<organism evidence="12 13">
    <name type="scientific">Hohenbuehelia grisea</name>
    <dbReference type="NCBI Taxonomy" id="104357"/>
    <lineage>
        <taxon>Eukaryota</taxon>
        <taxon>Fungi</taxon>
        <taxon>Dikarya</taxon>
        <taxon>Basidiomycota</taxon>
        <taxon>Agaricomycotina</taxon>
        <taxon>Agaricomycetes</taxon>
        <taxon>Agaricomycetidae</taxon>
        <taxon>Agaricales</taxon>
        <taxon>Pleurotineae</taxon>
        <taxon>Pleurotaceae</taxon>
        <taxon>Hohenbuehelia</taxon>
    </lineage>
</organism>
<dbReference type="Pfam" id="PF00069">
    <property type="entry name" value="Pkinase"/>
    <property type="match status" value="1"/>
</dbReference>
<proteinExistence type="predicted"/>
<evidence type="ECO:0000256" key="6">
    <source>
        <dbReference type="ARBA" id="ARBA00022840"/>
    </source>
</evidence>
<dbReference type="EMBL" id="JASNQZ010000012">
    <property type="protein sequence ID" value="KAL0949445.1"/>
    <property type="molecule type" value="Genomic_DNA"/>
</dbReference>
<dbReference type="PANTHER" id="PTHR43895">
    <property type="entry name" value="CALCIUM/CALMODULIN-DEPENDENT PROTEIN KINASE KINASE-RELATED"/>
    <property type="match status" value="1"/>
</dbReference>
<feature type="binding site" evidence="9">
    <location>
        <position position="114"/>
    </location>
    <ligand>
        <name>ATP</name>
        <dbReference type="ChEBI" id="CHEBI:30616"/>
    </ligand>
</feature>
<accession>A0ABR3J1C3</accession>